<reference evidence="2 3" key="1">
    <citation type="submission" date="2011-09" db="EMBL/GenBank/DDBJ databases">
        <title>The draft genome of Methylobacterium extorquens DSM 13060.</title>
        <authorList>
            <consortium name="US DOE Joint Genome Institute (JGI-PGF)"/>
            <person name="Lucas S."/>
            <person name="Han J."/>
            <person name="Lapidus A."/>
            <person name="Cheng J.-F."/>
            <person name="Goodwin L."/>
            <person name="Pitluck S."/>
            <person name="Peters L."/>
            <person name="Land M.L."/>
            <person name="Hauser L."/>
            <person name="Koskimaki J."/>
            <person name="Halonen O."/>
            <person name="Pirttila A."/>
            <person name="Frank C."/>
            <person name="Woyke T.J."/>
        </authorList>
    </citation>
    <scope>NUCLEOTIDE SEQUENCE [LARGE SCALE GENOMIC DNA]</scope>
    <source>
        <strain evidence="2 3">DSM 13060</strain>
    </source>
</reference>
<dbReference type="Proteomes" id="UP000004382">
    <property type="component" value="Unassembled WGS sequence"/>
</dbReference>
<dbReference type="RefSeq" id="WP_003602735.1">
    <property type="nucleotide sequence ID" value="NZ_AGJK01000132.1"/>
</dbReference>
<evidence type="ECO:0000256" key="1">
    <source>
        <dbReference type="SAM" id="SignalP"/>
    </source>
</evidence>
<feature type="signal peptide" evidence="1">
    <location>
        <begin position="1"/>
        <end position="28"/>
    </location>
</feature>
<gene>
    <name evidence="2" type="ORF">MetexDRAFT_4024</name>
</gene>
<dbReference type="PATRIC" id="fig|882800.3.peg.3964"/>
<accession>H1KN11</accession>
<keyword evidence="1" id="KW-0732">Signal</keyword>
<evidence type="ECO:0000313" key="2">
    <source>
        <dbReference type="EMBL" id="EHP91094.1"/>
    </source>
</evidence>
<feature type="chain" id="PRO_5003550574" evidence="1">
    <location>
        <begin position="29"/>
        <end position="146"/>
    </location>
</feature>
<evidence type="ECO:0000313" key="3">
    <source>
        <dbReference type="Proteomes" id="UP000004382"/>
    </source>
</evidence>
<sequence precursor="true">MTFWLALRRLLPLLAVLSLALTPVTAPAATAGMLASMGQGHHTPNPADSGMAGMDHAAMGHYAAMAADMSGMDMDDMPCCPKPAAAKPDCAKGCPLMALCLASVASLLPAAVPVPVPVAIRASASWPTPATFASVHGTPYPEPPRA</sequence>
<dbReference type="AlphaFoldDB" id="H1KN11"/>
<proteinExistence type="predicted"/>
<organism evidence="2 3">
    <name type="scientific">Methylorubrum extorquens DSM 13060</name>
    <dbReference type="NCBI Taxonomy" id="882800"/>
    <lineage>
        <taxon>Bacteria</taxon>
        <taxon>Pseudomonadati</taxon>
        <taxon>Pseudomonadota</taxon>
        <taxon>Alphaproteobacteria</taxon>
        <taxon>Hyphomicrobiales</taxon>
        <taxon>Methylobacteriaceae</taxon>
        <taxon>Methylorubrum</taxon>
    </lineage>
</organism>
<protein>
    <submittedName>
        <fullName evidence="2">Uncharacterized protein</fullName>
    </submittedName>
</protein>
<comment type="caution">
    <text evidence="2">The sequence shown here is derived from an EMBL/GenBank/DDBJ whole genome shotgun (WGS) entry which is preliminary data.</text>
</comment>
<name>H1KN11_METEX</name>
<dbReference type="EMBL" id="AGJK01000132">
    <property type="protein sequence ID" value="EHP91094.1"/>
    <property type="molecule type" value="Genomic_DNA"/>
</dbReference>